<dbReference type="InterPro" id="IPR011961">
    <property type="entry name" value="RimM"/>
</dbReference>
<dbReference type="Gene3D" id="2.40.30.60">
    <property type="entry name" value="RimM"/>
    <property type="match status" value="1"/>
</dbReference>
<keyword evidence="1 5" id="KW-0963">Cytoplasm</keyword>
<dbReference type="GO" id="GO:0006364">
    <property type="term" value="P:rRNA processing"/>
    <property type="evidence" value="ECO:0007669"/>
    <property type="project" value="UniProtKB-UniRule"/>
</dbReference>
<dbReference type="InterPro" id="IPR002676">
    <property type="entry name" value="RimM_N"/>
</dbReference>
<dbReference type="Pfam" id="PF01782">
    <property type="entry name" value="RimM"/>
    <property type="match status" value="1"/>
</dbReference>
<keyword evidence="4 5" id="KW-0143">Chaperone</keyword>
<sequence>MNEYLQVGTITSTHGLHGEVKVFPTTDDPRRYDDLTRVWIEGGGDKKPLDVEKVRYFKQFVIVKFRDHDSIESVGGLVKKNLYVTRDQAVKLEENEYFIADLIGLDVYEENGEKLGRLTDVISTGANDVYVVTGEDREILVPAIRQCILEVNLQAGRMTVHLLAGL</sequence>
<comment type="subunit">
    <text evidence="5">Binds ribosomal protein uS19.</text>
</comment>
<dbReference type="GO" id="GO:0043022">
    <property type="term" value="F:ribosome binding"/>
    <property type="evidence" value="ECO:0007669"/>
    <property type="project" value="InterPro"/>
</dbReference>
<comment type="subcellular location">
    <subcellularLocation>
        <location evidence="5">Cytoplasm</location>
    </subcellularLocation>
</comment>
<evidence type="ECO:0000256" key="2">
    <source>
        <dbReference type="ARBA" id="ARBA00022517"/>
    </source>
</evidence>
<keyword evidence="3 5" id="KW-0698">rRNA processing</keyword>
<dbReference type="PANTHER" id="PTHR33692:SF1">
    <property type="entry name" value="RIBOSOME MATURATION FACTOR RIMM"/>
    <property type="match status" value="1"/>
</dbReference>
<protein>
    <recommendedName>
        <fullName evidence="5">Ribosome maturation factor RimM</fullName>
    </recommendedName>
</protein>
<dbReference type="NCBIfam" id="TIGR02273">
    <property type="entry name" value="16S_RimM"/>
    <property type="match status" value="1"/>
</dbReference>
<dbReference type="GO" id="GO:0042274">
    <property type="term" value="P:ribosomal small subunit biogenesis"/>
    <property type="evidence" value="ECO:0007669"/>
    <property type="project" value="UniProtKB-UniRule"/>
</dbReference>
<dbReference type="SUPFAM" id="SSF50447">
    <property type="entry name" value="Translation proteins"/>
    <property type="match status" value="1"/>
</dbReference>
<evidence type="ECO:0000313" key="9">
    <source>
        <dbReference type="Proteomes" id="UP000886889"/>
    </source>
</evidence>
<feature type="domain" description="RimM N-terminal" evidence="6">
    <location>
        <begin position="6"/>
        <end position="88"/>
    </location>
</feature>
<keyword evidence="2 5" id="KW-0690">Ribosome biogenesis</keyword>
<dbReference type="Gene3D" id="2.30.30.240">
    <property type="entry name" value="PRC-barrel domain"/>
    <property type="match status" value="1"/>
</dbReference>
<feature type="domain" description="PRC-barrel" evidence="7">
    <location>
        <begin position="94"/>
        <end position="162"/>
    </location>
</feature>
<evidence type="ECO:0000313" key="8">
    <source>
        <dbReference type="EMBL" id="HIV23094.1"/>
    </source>
</evidence>
<comment type="domain">
    <text evidence="5">The PRC barrel domain binds ribosomal protein uS19.</text>
</comment>
<dbReference type="GO" id="GO:0005737">
    <property type="term" value="C:cytoplasm"/>
    <property type="evidence" value="ECO:0007669"/>
    <property type="project" value="UniProtKB-SubCell"/>
</dbReference>
<name>A0A9D1T7V7_9FIRM</name>
<proteinExistence type="inferred from homology"/>
<accession>A0A9D1T7V7</accession>
<evidence type="ECO:0000259" key="7">
    <source>
        <dbReference type="Pfam" id="PF05239"/>
    </source>
</evidence>
<dbReference type="Proteomes" id="UP000886889">
    <property type="component" value="Unassembled WGS sequence"/>
</dbReference>
<organism evidence="8 9">
    <name type="scientific">Candidatus Merdiplasma excrementigallinarum</name>
    <dbReference type="NCBI Taxonomy" id="2840864"/>
    <lineage>
        <taxon>Bacteria</taxon>
        <taxon>Bacillati</taxon>
        <taxon>Bacillota</taxon>
        <taxon>Clostridia</taxon>
        <taxon>Lachnospirales</taxon>
        <taxon>Lachnospiraceae</taxon>
        <taxon>Lachnospiraceae incertae sedis</taxon>
        <taxon>Candidatus Merdiplasma</taxon>
    </lineage>
</organism>
<evidence type="ECO:0000256" key="3">
    <source>
        <dbReference type="ARBA" id="ARBA00022552"/>
    </source>
</evidence>
<comment type="caution">
    <text evidence="8">The sequence shown here is derived from an EMBL/GenBank/DDBJ whole genome shotgun (WGS) entry which is preliminary data.</text>
</comment>
<comment type="similarity">
    <text evidence="5">Belongs to the RimM family.</text>
</comment>
<gene>
    <name evidence="5 8" type="primary">rimM</name>
    <name evidence="8" type="ORF">IAC80_04055</name>
</gene>
<evidence type="ECO:0000256" key="1">
    <source>
        <dbReference type="ARBA" id="ARBA00022490"/>
    </source>
</evidence>
<dbReference type="HAMAP" id="MF_00014">
    <property type="entry name" value="Ribosome_mat_RimM"/>
    <property type="match status" value="1"/>
</dbReference>
<dbReference type="InterPro" id="IPR011033">
    <property type="entry name" value="PRC_barrel-like_sf"/>
</dbReference>
<dbReference type="GO" id="GO:0005840">
    <property type="term" value="C:ribosome"/>
    <property type="evidence" value="ECO:0007669"/>
    <property type="project" value="InterPro"/>
</dbReference>
<evidence type="ECO:0000256" key="5">
    <source>
        <dbReference type="HAMAP-Rule" id="MF_00014"/>
    </source>
</evidence>
<reference evidence="8" key="2">
    <citation type="journal article" date="2021" name="PeerJ">
        <title>Extensive microbial diversity within the chicken gut microbiome revealed by metagenomics and culture.</title>
        <authorList>
            <person name="Gilroy R."/>
            <person name="Ravi A."/>
            <person name="Getino M."/>
            <person name="Pursley I."/>
            <person name="Horton D.L."/>
            <person name="Alikhan N.F."/>
            <person name="Baker D."/>
            <person name="Gharbi K."/>
            <person name="Hall N."/>
            <person name="Watson M."/>
            <person name="Adriaenssens E.M."/>
            <person name="Foster-Nyarko E."/>
            <person name="Jarju S."/>
            <person name="Secka A."/>
            <person name="Antonio M."/>
            <person name="Oren A."/>
            <person name="Chaudhuri R.R."/>
            <person name="La Ragione R."/>
            <person name="Hildebrand F."/>
            <person name="Pallen M.J."/>
        </authorList>
    </citation>
    <scope>NUCLEOTIDE SEQUENCE</scope>
    <source>
        <strain evidence="8">ChiBcec6-7307</strain>
    </source>
</reference>
<dbReference type="SUPFAM" id="SSF50346">
    <property type="entry name" value="PRC-barrel domain"/>
    <property type="match status" value="1"/>
</dbReference>
<evidence type="ECO:0000256" key="4">
    <source>
        <dbReference type="ARBA" id="ARBA00023186"/>
    </source>
</evidence>
<dbReference type="InterPro" id="IPR009000">
    <property type="entry name" value="Transl_B-barrel_sf"/>
</dbReference>
<dbReference type="PANTHER" id="PTHR33692">
    <property type="entry name" value="RIBOSOME MATURATION FACTOR RIMM"/>
    <property type="match status" value="1"/>
</dbReference>
<dbReference type="InterPro" id="IPR036976">
    <property type="entry name" value="RimM_N_sf"/>
</dbReference>
<dbReference type="AlphaFoldDB" id="A0A9D1T7V7"/>
<reference evidence="8" key="1">
    <citation type="submission" date="2020-10" db="EMBL/GenBank/DDBJ databases">
        <authorList>
            <person name="Gilroy R."/>
        </authorList>
    </citation>
    <scope>NUCLEOTIDE SEQUENCE</scope>
    <source>
        <strain evidence="8">ChiBcec6-7307</strain>
    </source>
</reference>
<dbReference type="InterPro" id="IPR027275">
    <property type="entry name" value="PRC-brl_dom"/>
</dbReference>
<dbReference type="Pfam" id="PF05239">
    <property type="entry name" value="PRC"/>
    <property type="match status" value="1"/>
</dbReference>
<dbReference type="EMBL" id="DVOS01000038">
    <property type="protein sequence ID" value="HIV23094.1"/>
    <property type="molecule type" value="Genomic_DNA"/>
</dbReference>
<comment type="function">
    <text evidence="5">An accessory protein needed during the final step in the assembly of 30S ribosomal subunit, possibly for assembly of the head region. Essential for efficient processing of 16S rRNA. May be needed both before and after RbfA during the maturation of 16S rRNA. It has affinity for free ribosomal 30S subunits but not for 70S ribosomes.</text>
</comment>
<evidence type="ECO:0000259" key="6">
    <source>
        <dbReference type="Pfam" id="PF01782"/>
    </source>
</evidence>